<reference evidence="1 2" key="2">
    <citation type="journal article" date="2015" name="Stand. Genomic Sci.">
        <title>Draft genome sequence of Cellulomonas carbonis T26(T) and comparative analysis of six Cellulomonas genomes.</title>
        <authorList>
            <person name="Zhuang W."/>
            <person name="Zhang S."/>
            <person name="Xia X."/>
            <person name="Wang G."/>
        </authorList>
    </citation>
    <scope>NUCLEOTIDE SEQUENCE [LARGE SCALE GENOMIC DNA]</scope>
    <source>
        <strain evidence="1 2">T26</strain>
    </source>
</reference>
<organism evidence="1 2">
    <name type="scientific">Cellulomonas carbonis T26</name>
    <dbReference type="NCBI Taxonomy" id="947969"/>
    <lineage>
        <taxon>Bacteria</taxon>
        <taxon>Bacillati</taxon>
        <taxon>Actinomycetota</taxon>
        <taxon>Actinomycetes</taxon>
        <taxon>Micrococcales</taxon>
        <taxon>Cellulomonadaceae</taxon>
        <taxon>Cellulomonas</taxon>
    </lineage>
</organism>
<dbReference type="AlphaFoldDB" id="A0A0A0BM54"/>
<gene>
    <name evidence="1" type="ORF">N868_01400</name>
</gene>
<proteinExistence type="predicted"/>
<dbReference type="EMBL" id="AXCY01000087">
    <property type="protein sequence ID" value="KGM09598.1"/>
    <property type="molecule type" value="Genomic_DNA"/>
</dbReference>
<dbReference type="Proteomes" id="UP000029839">
    <property type="component" value="Unassembled WGS sequence"/>
</dbReference>
<protein>
    <submittedName>
        <fullName evidence="1">Uncharacterized protein</fullName>
    </submittedName>
</protein>
<evidence type="ECO:0000313" key="2">
    <source>
        <dbReference type="Proteomes" id="UP000029839"/>
    </source>
</evidence>
<comment type="caution">
    <text evidence="1">The sequence shown here is derived from an EMBL/GenBank/DDBJ whole genome shotgun (WGS) entry which is preliminary data.</text>
</comment>
<reference evidence="1 2" key="1">
    <citation type="submission" date="2013-08" db="EMBL/GenBank/DDBJ databases">
        <title>Genome sequencing of Cellulomonas carbonis T26.</title>
        <authorList>
            <person name="Chen F."/>
            <person name="Li Y."/>
            <person name="Wang G."/>
        </authorList>
    </citation>
    <scope>NUCLEOTIDE SEQUENCE [LARGE SCALE GENOMIC DNA]</scope>
    <source>
        <strain evidence="1 2">T26</strain>
    </source>
</reference>
<name>A0A0A0BM54_9CELL</name>
<accession>A0A0A0BM54</accession>
<evidence type="ECO:0000313" key="1">
    <source>
        <dbReference type="EMBL" id="KGM09598.1"/>
    </source>
</evidence>
<dbReference type="RefSeq" id="WP_043608413.1">
    <property type="nucleotide sequence ID" value="NZ_AXCY01000087.1"/>
</dbReference>
<sequence>MHPETYLPLHHVRARDLAEVAATRPAARRAPHRTSAAAVRPAPLASVAARLRRAADELLQPECCPA</sequence>
<keyword evidence="2" id="KW-1185">Reference proteome</keyword>